<gene>
    <name evidence="1" type="ORF">AZI85_14470</name>
</gene>
<reference evidence="1 2" key="1">
    <citation type="submission" date="2016-03" db="EMBL/GenBank/DDBJ databases">
        <authorList>
            <person name="Ploux O."/>
        </authorList>
    </citation>
    <scope>NUCLEOTIDE SEQUENCE [LARGE SCALE GENOMIC DNA]</scope>
    <source>
        <strain evidence="1 2">BER2</strain>
    </source>
</reference>
<evidence type="ECO:0000313" key="1">
    <source>
        <dbReference type="EMBL" id="KYG70337.1"/>
    </source>
</evidence>
<name>A0A150WUZ8_BDEBC</name>
<sequence>MKSLFKVACFIVLSVGITSCATEKKYQKKIDGWIGFTPQELEKAWGEPAKTIKNDDGTQLIYFQLIDSDLAPAAPLQKVIGEKPHYMIMDYYLPFGKEAVYESNADKLPPRSLTYTCSTFFEIGANGTISRAGFYGNKCRIR</sequence>
<dbReference type="EMBL" id="LUKF01000002">
    <property type="protein sequence ID" value="KYG70337.1"/>
    <property type="molecule type" value="Genomic_DNA"/>
</dbReference>
<evidence type="ECO:0008006" key="3">
    <source>
        <dbReference type="Google" id="ProtNLM"/>
    </source>
</evidence>
<comment type="caution">
    <text evidence="1">The sequence shown here is derived from an EMBL/GenBank/DDBJ whole genome shotgun (WGS) entry which is preliminary data.</text>
</comment>
<dbReference type="AlphaFoldDB" id="A0A150WUZ8"/>
<dbReference type="PROSITE" id="PS51257">
    <property type="entry name" value="PROKAR_LIPOPROTEIN"/>
    <property type="match status" value="1"/>
</dbReference>
<dbReference type="Proteomes" id="UP000075391">
    <property type="component" value="Unassembled WGS sequence"/>
</dbReference>
<proteinExistence type="predicted"/>
<dbReference type="RefSeq" id="WP_063242815.1">
    <property type="nucleotide sequence ID" value="NZ_LUKF01000002.1"/>
</dbReference>
<dbReference type="OrthoDB" id="7284935at2"/>
<accession>A0A150WUZ8</accession>
<organism evidence="1 2">
    <name type="scientific">Bdellovibrio bacteriovorus</name>
    <dbReference type="NCBI Taxonomy" id="959"/>
    <lineage>
        <taxon>Bacteria</taxon>
        <taxon>Pseudomonadati</taxon>
        <taxon>Bdellovibrionota</taxon>
        <taxon>Bdellovibrionia</taxon>
        <taxon>Bdellovibrionales</taxon>
        <taxon>Pseudobdellovibrionaceae</taxon>
        <taxon>Bdellovibrio</taxon>
    </lineage>
</organism>
<protein>
    <recommendedName>
        <fullName evidence="3">Lipoprotein</fullName>
    </recommendedName>
</protein>
<evidence type="ECO:0000313" key="2">
    <source>
        <dbReference type="Proteomes" id="UP000075391"/>
    </source>
</evidence>